<dbReference type="RefSeq" id="WP_146808537.1">
    <property type="nucleotide sequence ID" value="NZ_BJXX01000032.1"/>
</dbReference>
<dbReference type="InterPro" id="IPR000160">
    <property type="entry name" value="GGDEF_dom"/>
</dbReference>
<feature type="domain" description="EAL" evidence="3">
    <location>
        <begin position="467"/>
        <end position="721"/>
    </location>
</feature>
<dbReference type="SUPFAM" id="SSF141868">
    <property type="entry name" value="EAL domain-like"/>
    <property type="match status" value="1"/>
</dbReference>
<evidence type="ECO:0000313" key="6">
    <source>
        <dbReference type="Proteomes" id="UP000321157"/>
    </source>
</evidence>
<dbReference type="PROSITE" id="PS50883">
    <property type="entry name" value="EAL"/>
    <property type="match status" value="1"/>
</dbReference>
<dbReference type="SUPFAM" id="SSF55073">
    <property type="entry name" value="Nucleotide cyclase"/>
    <property type="match status" value="1"/>
</dbReference>
<dbReference type="PANTHER" id="PTHR44757">
    <property type="entry name" value="DIGUANYLATE CYCLASE DGCP"/>
    <property type="match status" value="1"/>
</dbReference>
<dbReference type="OrthoDB" id="9759607at2"/>
<proteinExistence type="predicted"/>
<dbReference type="PROSITE" id="PS50887">
    <property type="entry name" value="GGDEF"/>
    <property type="match status" value="1"/>
</dbReference>
<dbReference type="Pfam" id="PF13426">
    <property type="entry name" value="PAS_9"/>
    <property type="match status" value="1"/>
</dbReference>
<dbReference type="InterPro" id="IPR052155">
    <property type="entry name" value="Biofilm_reg_signaling"/>
</dbReference>
<dbReference type="SUPFAM" id="SSF55785">
    <property type="entry name" value="PYP-like sensor domain (PAS domain)"/>
    <property type="match status" value="2"/>
</dbReference>
<dbReference type="Proteomes" id="UP000321157">
    <property type="component" value="Unassembled WGS sequence"/>
</dbReference>
<evidence type="ECO:0000259" key="1">
    <source>
        <dbReference type="PROSITE" id="PS50112"/>
    </source>
</evidence>
<dbReference type="FunFam" id="3.30.70.270:FF:000001">
    <property type="entry name" value="Diguanylate cyclase domain protein"/>
    <property type="match status" value="1"/>
</dbReference>
<dbReference type="PIRSF" id="PIRSF005925">
    <property type="entry name" value="Dos"/>
    <property type="match status" value="1"/>
</dbReference>
<dbReference type="SMART" id="SM00267">
    <property type="entry name" value="GGDEF"/>
    <property type="match status" value="1"/>
</dbReference>
<accession>A0A511V2W0</accession>
<dbReference type="CDD" id="cd01948">
    <property type="entry name" value="EAL"/>
    <property type="match status" value="1"/>
</dbReference>
<dbReference type="FunFam" id="3.20.20.450:FF:000001">
    <property type="entry name" value="Cyclic di-GMP phosphodiesterase yahA"/>
    <property type="match status" value="1"/>
</dbReference>
<evidence type="ECO:0000259" key="2">
    <source>
        <dbReference type="PROSITE" id="PS50113"/>
    </source>
</evidence>
<dbReference type="InterPro" id="IPR001610">
    <property type="entry name" value="PAC"/>
</dbReference>
<dbReference type="Pfam" id="PF00990">
    <property type="entry name" value="GGDEF"/>
    <property type="match status" value="1"/>
</dbReference>
<dbReference type="Pfam" id="PF08448">
    <property type="entry name" value="PAS_4"/>
    <property type="match status" value="1"/>
</dbReference>
<evidence type="ECO:0000259" key="4">
    <source>
        <dbReference type="PROSITE" id="PS50887"/>
    </source>
</evidence>
<comment type="caution">
    <text evidence="5">The sequence shown here is derived from an EMBL/GenBank/DDBJ whole genome shotgun (WGS) entry which is preliminary data.</text>
</comment>
<dbReference type="InterPro" id="IPR012226">
    <property type="entry name" value="Diguanyl_cyclase/Pdiesterase"/>
</dbReference>
<name>A0A511V2W0_9BACL</name>
<evidence type="ECO:0000313" key="5">
    <source>
        <dbReference type="EMBL" id="GEN33246.1"/>
    </source>
</evidence>
<dbReference type="NCBIfam" id="TIGR00254">
    <property type="entry name" value="GGDEF"/>
    <property type="match status" value="1"/>
</dbReference>
<dbReference type="Pfam" id="PF00563">
    <property type="entry name" value="EAL"/>
    <property type="match status" value="1"/>
</dbReference>
<dbReference type="PROSITE" id="PS50113">
    <property type="entry name" value="PAC"/>
    <property type="match status" value="1"/>
</dbReference>
<dbReference type="EMBL" id="BJXX01000032">
    <property type="protein sequence ID" value="GEN33246.1"/>
    <property type="molecule type" value="Genomic_DNA"/>
</dbReference>
<dbReference type="InterPro" id="IPR013656">
    <property type="entry name" value="PAS_4"/>
</dbReference>
<dbReference type="InterPro" id="IPR000014">
    <property type="entry name" value="PAS"/>
</dbReference>
<organism evidence="5 6">
    <name type="scientific">Aneurinibacillus danicus</name>
    <dbReference type="NCBI Taxonomy" id="267746"/>
    <lineage>
        <taxon>Bacteria</taxon>
        <taxon>Bacillati</taxon>
        <taxon>Bacillota</taxon>
        <taxon>Bacilli</taxon>
        <taxon>Bacillales</taxon>
        <taxon>Paenibacillaceae</taxon>
        <taxon>Aneurinibacillus group</taxon>
        <taxon>Aneurinibacillus</taxon>
    </lineage>
</organism>
<dbReference type="Gene3D" id="3.30.450.20">
    <property type="entry name" value="PAS domain"/>
    <property type="match status" value="2"/>
</dbReference>
<dbReference type="PANTHER" id="PTHR44757:SF2">
    <property type="entry name" value="BIOFILM ARCHITECTURE MAINTENANCE PROTEIN MBAA"/>
    <property type="match status" value="1"/>
</dbReference>
<dbReference type="InterPro" id="IPR043128">
    <property type="entry name" value="Rev_trsase/Diguanyl_cyclase"/>
</dbReference>
<gene>
    <name evidence="5" type="ORF">ADA01nite_07060</name>
</gene>
<feature type="domain" description="PAC" evidence="2">
    <location>
        <begin position="117"/>
        <end position="169"/>
    </location>
</feature>
<dbReference type="PROSITE" id="PS50112">
    <property type="entry name" value="PAS"/>
    <property type="match status" value="2"/>
</dbReference>
<dbReference type="NCBIfam" id="TIGR00229">
    <property type="entry name" value="sensory_box"/>
    <property type="match status" value="2"/>
</dbReference>
<dbReference type="SMART" id="SM00086">
    <property type="entry name" value="PAC"/>
    <property type="match status" value="2"/>
</dbReference>
<dbReference type="SMART" id="SM00091">
    <property type="entry name" value="PAS"/>
    <property type="match status" value="2"/>
</dbReference>
<dbReference type="InterPro" id="IPR000700">
    <property type="entry name" value="PAS-assoc_C"/>
</dbReference>
<dbReference type="CDD" id="cd00130">
    <property type="entry name" value="PAS"/>
    <property type="match status" value="1"/>
</dbReference>
<dbReference type="InterPro" id="IPR001633">
    <property type="entry name" value="EAL_dom"/>
</dbReference>
<reference evidence="5 6" key="1">
    <citation type="submission" date="2019-07" db="EMBL/GenBank/DDBJ databases">
        <title>Whole genome shotgun sequence of Aneurinibacillus danicus NBRC 102444.</title>
        <authorList>
            <person name="Hosoyama A."/>
            <person name="Uohara A."/>
            <person name="Ohji S."/>
            <person name="Ichikawa N."/>
        </authorList>
    </citation>
    <scope>NUCLEOTIDE SEQUENCE [LARGE SCALE GENOMIC DNA]</scope>
    <source>
        <strain evidence="5 6">NBRC 102444</strain>
    </source>
</reference>
<sequence length="731" mass="84047">MLTFNSSSIRAITILNHLLGKLQCRDLLEPLIDEVITELKEALREVSELKWALDVSTIVAVTDLSGKIVYANDKFCEISGYSREELIGQNHRIVNSGYHDKSFFRQMWQTIREGNIWNGEIKNRRKNGSFYWVNTTIVPLMDEQGKPTQYISFRNDITKGKEAEEKLRQALKNDFIRTVNALHNFVFKLNQREDGSFIYVLFEGKLAKQLGLTTEKTYGKTPNQVFPPETAEILEANYRRAFQGERVTYNYRYKNRDFQTSLSPIIEDGRIIEIIGSTSEITELKRAEETIRQMAYLDALTSLPNRRMFMEDLAEALSQAEVSSNEIAVLFLDLDRFKQINDTLGHTIGDHLLKVVADRLRTQSGDDCKIYRLGGDEFVVLLPRIKDEAEATYVAGRLLDLFRTTFKWDHYEFFITCSIGISIYPFAGADIESLMKNADTAMYHAKNSGRNAYRLYTPKMNVEYDEHLRLEVHLRRAVEKRELQLYYQPRVDTKSGQIKGMEALLRWIHPEMGFISPAKFIPIAEETGLIVTIGEWVIREACEQNRRWIDCGFPPLRVSVNVSGLQFQQANFVELVRSILEETGLDPCYLELEITENSMINDVEDNIATLMRLREMGVYISIDDFGTGYSSFSYLKRFPIHALKIDQSFVRDVATDKNNAAIVKAIVQLAHHMNVSLVAEGVEDEATFRFLQAERCDEVQGYFFSRPLPAEEFERMLAAGEFITTEKPGSE</sequence>
<dbReference type="InterPro" id="IPR035919">
    <property type="entry name" value="EAL_sf"/>
</dbReference>
<keyword evidence="6" id="KW-1185">Reference proteome</keyword>
<protein>
    <submittedName>
        <fullName evidence="5">GGDEF domain-containing protein</fullName>
    </submittedName>
</protein>
<dbReference type="InterPro" id="IPR029787">
    <property type="entry name" value="Nucleotide_cyclase"/>
</dbReference>
<feature type="domain" description="PAS" evidence="1">
    <location>
        <begin position="171"/>
        <end position="245"/>
    </location>
</feature>
<dbReference type="Gene3D" id="3.30.70.270">
    <property type="match status" value="1"/>
</dbReference>
<dbReference type="AlphaFoldDB" id="A0A511V2W0"/>
<dbReference type="SMART" id="SM00052">
    <property type="entry name" value="EAL"/>
    <property type="match status" value="1"/>
</dbReference>
<dbReference type="CDD" id="cd01949">
    <property type="entry name" value="GGDEF"/>
    <property type="match status" value="1"/>
</dbReference>
<feature type="domain" description="PAS" evidence="1">
    <location>
        <begin position="39"/>
        <end position="90"/>
    </location>
</feature>
<feature type="domain" description="GGDEF" evidence="4">
    <location>
        <begin position="325"/>
        <end position="458"/>
    </location>
</feature>
<dbReference type="Gene3D" id="3.20.20.450">
    <property type="entry name" value="EAL domain"/>
    <property type="match status" value="1"/>
</dbReference>
<dbReference type="InterPro" id="IPR035965">
    <property type="entry name" value="PAS-like_dom_sf"/>
</dbReference>
<evidence type="ECO:0000259" key="3">
    <source>
        <dbReference type="PROSITE" id="PS50883"/>
    </source>
</evidence>